<dbReference type="RefSeq" id="WP_179752364.1">
    <property type="nucleotide sequence ID" value="NZ_JACCBU010000001.1"/>
</dbReference>
<sequence length="117" mass="13211">MPSRVSDSDPRPPYVQIADDLRRQIEAGQLKPRDRLPSMRVLAESYGVAQMTIHHALRTLRTEGRIEAWQGRGTFVAESGEEAPLDEDLHTQVQELIRSVRALDERIARLEGAAEKP</sequence>
<dbReference type="PRINTS" id="PR00035">
    <property type="entry name" value="HTHGNTR"/>
</dbReference>
<keyword evidence="1" id="KW-0805">Transcription regulation</keyword>
<dbReference type="InterPro" id="IPR050679">
    <property type="entry name" value="Bact_HTH_transcr_reg"/>
</dbReference>
<dbReference type="Proteomes" id="UP000569914">
    <property type="component" value="Unassembled WGS sequence"/>
</dbReference>
<proteinExistence type="predicted"/>
<evidence type="ECO:0000259" key="4">
    <source>
        <dbReference type="PROSITE" id="PS50949"/>
    </source>
</evidence>
<dbReference type="PROSITE" id="PS50949">
    <property type="entry name" value="HTH_GNTR"/>
    <property type="match status" value="1"/>
</dbReference>
<evidence type="ECO:0000256" key="2">
    <source>
        <dbReference type="ARBA" id="ARBA00023125"/>
    </source>
</evidence>
<dbReference type="PANTHER" id="PTHR44846">
    <property type="entry name" value="MANNOSYL-D-GLYCERATE TRANSPORT/METABOLISM SYSTEM REPRESSOR MNGR-RELATED"/>
    <property type="match status" value="1"/>
</dbReference>
<dbReference type="GO" id="GO:0003677">
    <property type="term" value="F:DNA binding"/>
    <property type="evidence" value="ECO:0007669"/>
    <property type="project" value="UniProtKB-KW"/>
</dbReference>
<feature type="domain" description="HTH gntR-type" evidence="4">
    <location>
        <begin position="11"/>
        <end position="79"/>
    </location>
</feature>
<reference evidence="5 6" key="1">
    <citation type="submission" date="2020-07" db="EMBL/GenBank/DDBJ databases">
        <title>Sequencing the genomes of 1000 actinobacteria strains.</title>
        <authorList>
            <person name="Klenk H.-P."/>
        </authorList>
    </citation>
    <scope>NUCLEOTIDE SEQUENCE [LARGE SCALE GENOMIC DNA]</scope>
    <source>
        <strain evidence="5 6">DSM 22083</strain>
    </source>
</reference>
<dbReference type="Gene3D" id="1.10.10.10">
    <property type="entry name" value="Winged helix-like DNA-binding domain superfamily/Winged helix DNA-binding domain"/>
    <property type="match status" value="1"/>
</dbReference>
<evidence type="ECO:0000256" key="1">
    <source>
        <dbReference type="ARBA" id="ARBA00023015"/>
    </source>
</evidence>
<dbReference type="PANTHER" id="PTHR44846:SF17">
    <property type="entry name" value="GNTR-FAMILY TRANSCRIPTIONAL REGULATOR"/>
    <property type="match status" value="1"/>
</dbReference>
<dbReference type="SMART" id="SM00345">
    <property type="entry name" value="HTH_GNTR"/>
    <property type="match status" value="1"/>
</dbReference>
<dbReference type="Pfam" id="PF00392">
    <property type="entry name" value="GntR"/>
    <property type="match status" value="1"/>
</dbReference>
<keyword evidence="3" id="KW-0804">Transcription</keyword>
<gene>
    <name evidence="5" type="ORF">BKA15_003229</name>
</gene>
<comment type="caution">
    <text evidence="5">The sequence shown here is derived from an EMBL/GenBank/DDBJ whole genome shotgun (WGS) entry which is preliminary data.</text>
</comment>
<accession>A0A7Y9I7Y0</accession>
<dbReference type="InterPro" id="IPR036388">
    <property type="entry name" value="WH-like_DNA-bd_sf"/>
</dbReference>
<protein>
    <submittedName>
        <fullName evidence="5">DNA-binding GntR family transcriptional regulator</fullName>
    </submittedName>
</protein>
<name>A0A7Y9I7Y0_9ACTN</name>
<evidence type="ECO:0000256" key="3">
    <source>
        <dbReference type="ARBA" id="ARBA00023163"/>
    </source>
</evidence>
<evidence type="ECO:0000313" key="6">
    <source>
        <dbReference type="Proteomes" id="UP000569914"/>
    </source>
</evidence>
<dbReference type="GO" id="GO:0003700">
    <property type="term" value="F:DNA-binding transcription factor activity"/>
    <property type="evidence" value="ECO:0007669"/>
    <property type="project" value="InterPro"/>
</dbReference>
<dbReference type="InterPro" id="IPR000524">
    <property type="entry name" value="Tscrpt_reg_HTH_GntR"/>
</dbReference>
<keyword evidence="2 5" id="KW-0238">DNA-binding</keyword>
<dbReference type="EMBL" id="JACCBU010000001">
    <property type="protein sequence ID" value="NYE71900.1"/>
    <property type="molecule type" value="Genomic_DNA"/>
</dbReference>
<keyword evidence="6" id="KW-1185">Reference proteome</keyword>
<dbReference type="AlphaFoldDB" id="A0A7Y9I7Y0"/>
<dbReference type="InterPro" id="IPR036390">
    <property type="entry name" value="WH_DNA-bd_sf"/>
</dbReference>
<dbReference type="SUPFAM" id="SSF46785">
    <property type="entry name" value="Winged helix' DNA-binding domain"/>
    <property type="match status" value="1"/>
</dbReference>
<organism evidence="5 6">
    <name type="scientific">Microlunatus parietis</name>
    <dbReference type="NCBI Taxonomy" id="682979"/>
    <lineage>
        <taxon>Bacteria</taxon>
        <taxon>Bacillati</taxon>
        <taxon>Actinomycetota</taxon>
        <taxon>Actinomycetes</taxon>
        <taxon>Propionibacteriales</taxon>
        <taxon>Propionibacteriaceae</taxon>
        <taxon>Microlunatus</taxon>
    </lineage>
</organism>
<dbReference type="GO" id="GO:0045892">
    <property type="term" value="P:negative regulation of DNA-templated transcription"/>
    <property type="evidence" value="ECO:0007669"/>
    <property type="project" value="TreeGrafter"/>
</dbReference>
<dbReference type="CDD" id="cd07377">
    <property type="entry name" value="WHTH_GntR"/>
    <property type="match status" value="1"/>
</dbReference>
<evidence type="ECO:0000313" key="5">
    <source>
        <dbReference type="EMBL" id="NYE71900.1"/>
    </source>
</evidence>